<keyword evidence="4 5" id="KW-0472">Membrane</keyword>
<evidence type="ECO:0000256" key="2">
    <source>
        <dbReference type="ARBA" id="ARBA00022692"/>
    </source>
</evidence>
<dbReference type="AlphaFoldDB" id="A0ABD5SKQ8"/>
<dbReference type="PANTHER" id="PTHR39535">
    <property type="entry name" value="SPORULATION-DELAYING PROTEIN SDPB"/>
    <property type="match status" value="1"/>
</dbReference>
<reference evidence="7 8" key="1">
    <citation type="journal article" date="2019" name="Int. J. Syst. Evol. Microbiol.">
        <title>The Global Catalogue of Microorganisms (GCM) 10K type strain sequencing project: providing services to taxonomists for standard genome sequencing and annotation.</title>
        <authorList>
            <consortium name="The Broad Institute Genomics Platform"/>
            <consortium name="The Broad Institute Genome Sequencing Center for Infectious Disease"/>
            <person name="Wu L."/>
            <person name="Ma J."/>
        </authorList>
    </citation>
    <scope>NUCLEOTIDE SEQUENCE [LARGE SCALE GENOMIC DNA]</scope>
    <source>
        <strain evidence="7 8">LMG 29247</strain>
    </source>
</reference>
<dbReference type="SMART" id="SM00752">
    <property type="entry name" value="HTTM"/>
    <property type="match status" value="1"/>
</dbReference>
<comment type="caution">
    <text evidence="7">The sequence shown here is derived from an EMBL/GenBank/DDBJ whole genome shotgun (WGS) entry which is preliminary data.</text>
</comment>
<evidence type="ECO:0000256" key="3">
    <source>
        <dbReference type="ARBA" id="ARBA00022989"/>
    </source>
</evidence>
<sequence length="517" mass="57784">MDQTLPTTVRNRLSNALDSSSQSVTRRFEIDLRALAAFRIAVGMLVIIDLLLRSRNLTAFYTDAGVLPLEALFSDYSPVYSLHAISGAAWVQALLFLAAGVVGLSLVVGYRTRFATVVSWLLLVSLHVRNPMLLNSGDVLLRMLLFWGVFLPLGERWSIDARRSDRDRSTVASIGTMAVLLQMLLMYVTNAIHKTRSDVWMGGDALIEVFQADHLTILLGNVIAEQFLLLRVASYVWMTLILLSPLLLVLTGYRRATLASCFVGMHLGMLVMLKIGIFPLISVAGLILFYPSVVWDRLETVGARVGLSSSLRRGMTRLQRNAPRLSLPLLPADRDPLPSLTAVTSRSHVLFSTIVPWLFLALVVLSNAEAVDYTEVPDPAENVLDTAHAGQSWRMFAPDPTSDARWLVVPSELENGEKIDVYQGSAVDWDRPPSVENTHETARWRKYVSNMRYADNENHRSYYANYLCGQWNASHEIGVERVTVYGLTDKAAPYEEPDIAKYELLEYDCSGEFIQND</sequence>
<proteinExistence type="predicted"/>
<evidence type="ECO:0000313" key="8">
    <source>
        <dbReference type="Proteomes" id="UP001596383"/>
    </source>
</evidence>
<evidence type="ECO:0000313" key="7">
    <source>
        <dbReference type="EMBL" id="MFC6765885.1"/>
    </source>
</evidence>
<accession>A0ABD5SKQ8</accession>
<organism evidence="7 8">
    <name type="scientific">Natrinema soli</name>
    <dbReference type="NCBI Taxonomy" id="1930624"/>
    <lineage>
        <taxon>Archaea</taxon>
        <taxon>Methanobacteriati</taxon>
        <taxon>Methanobacteriota</taxon>
        <taxon>Stenosarchaea group</taxon>
        <taxon>Halobacteria</taxon>
        <taxon>Halobacteriales</taxon>
        <taxon>Natrialbaceae</taxon>
        <taxon>Natrinema</taxon>
    </lineage>
</organism>
<dbReference type="RefSeq" id="WP_273738880.1">
    <property type="nucleotide sequence ID" value="NZ_JAQIVI010000199.1"/>
</dbReference>
<evidence type="ECO:0000259" key="6">
    <source>
        <dbReference type="SMART" id="SM00752"/>
    </source>
</evidence>
<feature type="domain" description="HTTM-like" evidence="6">
    <location>
        <begin position="27"/>
        <end position="294"/>
    </location>
</feature>
<keyword evidence="3 5" id="KW-1133">Transmembrane helix</keyword>
<dbReference type="Proteomes" id="UP001596383">
    <property type="component" value="Unassembled WGS sequence"/>
</dbReference>
<evidence type="ECO:0000256" key="4">
    <source>
        <dbReference type="ARBA" id="ARBA00023136"/>
    </source>
</evidence>
<dbReference type="Pfam" id="PF05090">
    <property type="entry name" value="HTTM"/>
    <property type="match status" value="1"/>
</dbReference>
<dbReference type="EMBL" id="JBHSWV010000199">
    <property type="protein sequence ID" value="MFC6765885.1"/>
    <property type="molecule type" value="Genomic_DNA"/>
</dbReference>
<dbReference type="InterPro" id="IPR052964">
    <property type="entry name" value="Sporulation_signal_mat"/>
</dbReference>
<feature type="transmembrane region" description="Helical" evidence="5">
    <location>
        <begin position="32"/>
        <end position="52"/>
    </location>
</feature>
<comment type="subcellular location">
    <subcellularLocation>
        <location evidence="1">Endomembrane system</location>
        <topology evidence="1">Multi-pass membrane protein</topology>
    </subcellularLocation>
</comment>
<feature type="transmembrane region" description="Helical" evidence="5">
    <location>
        <begin position="235"/>
        <end position="253"/>
    </location>
</feature>
<protein>
    <submittedName>
        <fullName evidence="7">HTTM domain-containing protein</fullName>
    </submittedName>
</protein>
<feature type="transmembrane region" description="Helical" evidence="5">
    <location>
        <begin position="171"/>
        <end position="192"/>
    </location>
</feature>
<evidence type="ECO:0000256" key="5">
    <source>
        <dbReference type="SAM" id="Phobius"/>
    </source>
</evidence>
<dbReference type="PANTHER" id="PTHR39535:SF2">
    <property type="entry name" value="HTTM DOMAIN-CONTAINING PROTEIN"/>
    <property type="match status" value="1"/>
</dbReference>
<dbReference type="InterPro" id="IPR053934">
    <property type="entry name" value="HTTM_dom"/>
</dbReference>
<dbReference type="GO" id="GO:0012505">
    <property type="term" value="C:endomembrane system"/>
    <property type="evidence" value="ECO:0007669"/>
    <property type="project" value="UniProtKB-SubCell"/>
</dbReference>
<name>A0ABD5SKQ8_9EURY</name>
<dbReference type="InterPro" id="IPR011020">
    <property type="entry name" value="HTTM-like"/>
</dbReference>
<keyword evidence="2 5" id="KW-0812">Transmembrane</keyword>
<keyword evidence="8" id="KW-1185">Reference proteome</keyword>
<feature type="transmembrane region" description="Helical" evidence="5">
    <location>
        <begin position="265"/>
        <end position="290"/>
    </location>
</feature>
<evidence type="ECO:0000256" key="1">
    <source>
        <dbReference type="ARBA" id="ARBA00004127"/>
    </source>
</evidence>
<gene>
    <name evidence="7" type="ORF">ACFQE6_13045</name>
</gene>
<feature type="transmembrane region" description="Helical" evidence="5">
    <location>
        <begin position="82"/>
        <end position="107"/>
    </location>
</feature>